<keyword evidence="12" id="KW-1185">Reference proteome</keyword>
<accession>A0ABV0P698</accession>
<dbReference type="PANTHER" id="PTHR14995:SF2">
    <property type="entry name" value="PROTEIN AMNIONLESS"/>
    <property type="match status" value="1"/>
</dbReference>
<keyword evidence="6 10" id="KW-0732">Signal</keyword>
<evidence type="ECO:0000256" key="10">
    <source>
        <dbReference type="SAM" id="SignalP"/>
    </source>
</evidence>
<feature type="chain" id="PRO_5046042483" description="Protein amnionless" evidence="10">
    <location>
        <begin position="20"/>
        <end position="198"/>
    </location>
</feature>
<feature type="signal peptide" evidence="10">
    <location>
        <begin position="1"/>
        <end position="19"/>
    </location>
</feature>
<dbReference type="EMBL" id="JAHRIO010061707">
    <property type="protein sequence ID" value="MEQ2178955.1"/>
    <property type="molecule type" value="Genomic_DNA"/>
</dbReference>
<dbReference type="InterPro" id="IPR026112">
    <property type="entry name" value="AMN"/>
</dbReference>
<evidence type="ECO:0000313" key="12">
    <source>
        <dbReference type="Proteomes" id="UP001476798"/>
    </source>
</evidence>
<keyword evidence="9" id="KW-0472">Membrane</keyword>
<evidence type="ECO:0000256" key="5">
    <source>
        <dbReference type="ARBA" id="ARBA00022692"/>
    </source>
</evidence>
<comment type="subcellular location">
    <subcellularLocation>
        <location evidence="1">Cell membrane</location>
        <topology evidence="1">Single-pass type I membrane protein</topology>
    </subcellularLocation>
</comment>
<evidence type="ECO:0000256" key="9">
    <source>
        <dbReference type="ARBA" id="ARBA00023136"/>
    </source>
</evidence>
<name>A0ABV0P698_9TELE</name>
<gene>
    <name evidence="11" type="ORF">GOODEAATRI_019519</name>
</gene>
<protein>
    <recommendedName>
        <fullName evidence="2">Protein amnionless</fullName>
    </recommendedName>
</protein>
<keyword evidence="4" id="KW-1003">Cell membrane</keyword>
<dbReference type="Proteomes" id="UP001476798">
    <property type="component" value="Unassembled WGS sequence"/>
</dbReference>
<evidence type="ECO:0000256" key="4">
    <source>
        <dbReference type="ARBA" id="ARBA00022475"/>
    </source>
</evidence>
<proteinExistence type="predicted"/>
<evidence type="ECO:0000313" key="11">
    <source>
        <dbReference type="EMBL" id="MEQ2178955.1"/>
    </source>
</evidence>
<keyword evidence="5" id="KW-0812">Transmembrane</keyword>
<evidence type="ECO:0000256" key="6">
    <source>
        <dbReference type="ARBA" id="ARBA00022729"/>
    </source>
</evidence>
<keyword evidence="3" id="KW-0813">Transport</keyword>
<reference evidence="11 12" key="1">
    <citation type="submission" date="2021-06" db="EMBL/GenBank/DDBJ databases">
        <authorList>
            <person name="Palmer J.M."/>
        </authorList>
    </citation>
    <scope>NUCLEOTIDE SEQUENCE [LARGE SCALE GENOMIC DNA]</scope>
    <source>
        <strain evidence="11 12">GA_2019</strain>
        <tissue evidence="11">Muscle</tissue>
    </source>
</reference>
<evidence type="ECO:0000256" key="2">
    <source>
        <dbReference type="ARBA" id="ARBA00021200"/>
    </source>
</evidence>
<comment type="caution">
    <text evidence="11">The sequence shown here is derived from an EMBL/GenBank/DDBJ whole genome shotgun (WGS) entry which is preliminary data.</text>
</comment>
<keyword evidence="7" id="KW-0653">Protein transport</keyword>
<keyword evidence="8" id="KW-1133">Transmembrane helix</keyword>
<dbReference type="Pfam" id="PF14828">
    <property type="entry name" value="Amnionless"/>
    <property type="match status" value="1"/>
</dbReference>
<evidence type="ECO:0000256" key="3">
    <source>
        <dbReference type="ARBA" id="ARBA00022448"/>
    </source>
</evidence>
<dbReference type="PANTHER" id="PTHR14995">
    <property type="entry name" value="AMNIONLESS"/>
    <property type="match status" value="1"/>
</dbReference>
<evidence type="ECO:0000256" key="1">
    <source>
        <dbReference type="ARBA" id="ARBA00004251"/>
    </source>
</evidence>
<evidence type="ECO:0000256" key="8">
    <source>
        <dbReference type="ARBA" id="ARBA00022989"/>
    </source>
</evidence>
<sequence>MLKMPQVLLILCLAGATHALYKQWIPDTNYENKTNWDKGDVPCGSDRVQFSSQRKVSVFVETTHAVQEMMLPMDGEIILNSGAGFYVFSGQDPGCGAGVRTKFKDSESLHWYNPALWQAAATLNDLQDGHFLFSVHEESVPCQQDDVIFKALSSFRVDTTSSQTTIPVKSVSVLGKVVGILLAVTVGTLSTMNGSAVQ</sequence>
<evidence type="ECO:0000256" key="7">
    <source>
        <dbReference type="ARBA" id="ARBA00022927"/>
    </source>
</evidence>
<organism evidence="11 12">
    <name type="scientific">Goodea atripinnis</name>
    <dbReference type="NCBI Taxonomy" id="208336"/>
    <lineage>
        <taxon>Eukaryota</taxon>
        <taxon>Metazoa</taxon>
        <taxon>Chordata</taxon>
        <taxon>Craniata</taxon>
        <taxon>Vertebrata</taxon>
        <taxon>Euteleostomi</taxon>
        <taxon>Actinopterygii</taxon>
        <taxon>Neopterygii</taxon>
        <taxon>Teleostei</taxon>
        <taxon>Neoteleostei</taxon>
        <taxon>Acanthomorphata</taxon>
        <taxon>Ovalentaria</taxon>
        <taxon>Atherinomorphae</taxon>
        <taxon>Cyprinodontiformes</taxon>
        <taxon>Goodeidae</taxon>
        <taxon>Goodea</taxon>
    </lineage>
</organism>